<dbReference type="Gene3D" id="2.60.40.10">
    <property type="entry name" value="Immunoglobulins"/>
    <property type="match status" value="3"/>
</dbReference>
<dbReference type="Pfam" id="PF25020">
    <property type="entry name" value="TTR_TEN1-4"/>
    <property type="match status" value="1"/>
</dbReference>
<dbReference type="GO" id="GO:0030246">
    <property type="term" value="F:carbohydrate binding"/>
    <property type="evidence" value="ECO:0007669"/>
    <property type="project" value="InterPro"/>
</dbReference>
<dbReference type="InterPro" id="IPR036116">
    <property type="entry name" value="FN3_sf"/>
</dbReference>
<dbReference type="SUPFAM" id="SSF63829">
    <property type="entry name" value="Calcium-dependent phosphotriesterase"/>
    <property type="match status" value="1"/>
</dbReference>
<name>A0A161RXC8_9BACL</name>
<dbReference type="InterPro" id="IPR013784">
    <property type="entry name" value="Carb-bd-like_fold"/>
</dbReference>
<dbReference type="InterPro" id="IPR001119">
    <property type="entry name" value="SLH_dom"/>
</dbReference>
<dbReference type="GO" id="GO:0046982">
    <property type="term" value="F:protein heterodimerization activity"/>
    <property type="evidence" value="ECO:0007669"/>
    <property type="project" value="TreeGrafter"/>
</dbReference>
<evidence type="ECO:0000313" key="7">
    <source>
        <dbReference type="EMBL" id="KZE76199.1"/>
    </source>
</evidence>
<evidence type="ECO:0000259" key="5">
    <source>
        <dbReference type="PROSITE" id="PS50853"/>
    </source>
</evidence>
<feature type="domain" description="Fibronectin type-III" evidence="5">
    <location>
        <begin position="687"/>
        <end position="785"/>
    </location>
</feature>
<dbReference type="PROSITE" id="PS51272">
    <property type="entry name" value="SLH"/>
    <property type="match status" value="3"/>
</dbReference>
<organism evidence="7 8">
    <name type="scientific">Paenibacillus elgii</name>
    <dbReference type="NCBI Taxonomy" id="189691"/>
    <lineage>
        <taxon>Bacteria</taxon>
        <taxon>Bacillati</taxon>
        <taxon>Bacillota</taxon>
        <taxon>Bacilli</taxon>
        <taxon>Bacillales</taxon>
        <taxon>Paenibacillaceae</taxon>
        <taxon>Paenibacillus</taxon>
    </lineage>
</organism>
<dbReference type="EMBL" id="LQRA01000068">
    <property type="protein sequence ID" value="KZE76199.1"/>
    <property type="molecule type" value="Genomic_DNA"/>
</dbReference>
<keyword evidence="1" id="KW-0245">EGF-like domain</keyword>
<dbReference type="Pfam" id="PF25023">
    <property type="entry name" value="TEN_YD-shell"/>
    <property type="match status" value="1"/>
</dbReference>
<feature type="region of interest" description="Disordered" evidence="4">
    <location>
        <begin position="768"/>
        <end position="792"/>
    </location>
</feature>
<reference evidence="8" key="1">
    <citation type="submission" date="2016-01" db="EMBL/GenBank/DDBJ databases">
        <title>Draft genome of Chromobacterium sp. F49.</title>
        <authorList>
            <person name="Hong K.W."/>
        </authorList>
    </citation>
    <scope>NUCLEOTIDE SEQUENCE [LARGE SCALE GENOMIC DNA]</scope>
    <source>
        <strain evidence="8">M63</strain>
    </source>
</reference>
<dbReference type="InterPro" id="IPR056822">
    <property type="entry name" value="TEN_NHL"/>
</dbReference>
<dbReference type="InterPro" id="IPR013783">
    <property type="entry name" value="Ig-like_fold"/>
</dbReference>
<keyword evidence="3" id="KW-1015">Disulfide bond</keyword>
<dbReference type="PANTHER" id="PTHR11219:SF69">
    <property type="entry name" value="TENEURIN-A"/>
    <property type="match status" value="1"/>
</dbReference>
<dbReference type="Pfam" id="PF00395">
    <property type="entry name" value="SLH"/>
    <property type="match status" value="3"/>
</dbReference>
<feature type="domain" description="SLH" evidence="6">
    <location>
        <begin position="42"/>
        <end position="105"/>
    </location>
</feature>
<dbReference type="SMART" id="SM00060">
    <property type="entry name" value="FN3"/>
    <property type="match status" value="3"/>
</dbReference>
<dbReference type="InterPro" id="IPR022385">
    <property type="entry name" value="Rhs_assc_core"/>
</dbReference>
<dbReference type="GO" id="GO:0050839">
    <property type="term" value="F:cell adhesion molecule binding"/>
    <property type="evidence" value="ECO:0007669"/>
    <property type="project" value="TreeGrafter"/>
</dbReference>
<evidence type="ECO:0008006" key="9">
    <source>
        <dbReference type="Google" id="ProtNLM"/>
    </source>
</evidence>
<protein>
    <recommendedName>
        <fullName evidence="9">S-layer protein</fullName>
    </recommendedName>
</protein>
<dbReference type="Gene3D" id="2.120.10.30">
    <property type="entry name" value="TolB, C-terminal domain"/>
    <property type="match status" value="1"/>
</dbReference>
<dbReference type="RefSeq" id="WP_063184318.1">
    <property type="nucleotide sequence ID" value="NZ_LQRA01000068.1"/>
</dbReference>
<dbReference type="InterPro" id="IPR056820">
    <property type="entry name" value="TEN_TTR-like"/>
</dbReference>
<evidence type="ECO:0000256" key="3">
    <source>
        <dbReference type="ARBA" id="ARBA00023157"/>
    </source>
</evidence>
<keyword evidence="8" id="KW-1185">Reference proteome</keyword>
<dbReference type="InterPro" id="IPR008969">
    <property type="entry name" value="CarboxyPept-like_regulatory"/>
</dbReference>
<sequence length="2782" mass="300802">MRHNRFLRKWSIILLWIMLLEAVIPAYGSSAAEAAREPAVQDTGAAGKEVLPDWSAKEIAALRAEGIVQGFEDGTFRPGQEVTRAEFVTMLNRATAGLRQETNTAVAAFPDVTNEWFAGEVNQAARQGIVQGDSAGLFRPGDWVNRQEAAVMIGRTLNVQAKGTLTFADRGQLPNWAAPAVSALAEAGMLDGYPDGTFRGTSFMTRAEAAVVLYKCRMELKSRSKPNQPGESQAAPLAIQTRTAADSPWGGAYVIVHKKGERSILQWGRSDSDGKLSFELPYGDYEITAQKNNEVAYAAASYDKGSGGLTLKGETGGTWTGQITDKSGNPAAGIVLAFTAKQTFFAITDAKGRFQASVPPGTDYQLSLIVDEALREQARKETAAEAFVHSSRIPACLKNWDANASKSGGSECEIVKLSRVFQAPKAGETQDVGTISLSDVNGWGSGSSSGGGGGSSGSEQPDRTPPAVPTGLTAAADLTSVKLSWNAVSDKDLARYNVYMSANSGQTWDSAFYVTSAAPSTVTSVTYTVTGLTYGKEYAFAVSAVDTSGNESVKSAVVKATTKTPPDDGGGKDMTPPAIPAGLTAVAGLTSVELSWNAVSDTDLAGYGVYMSENGGQTWNRPLPVSPTARLGLTEMRYTVTGLTYGKEYAFAVTAVDTSGNESAKSVVVKATTKTLPDDGGGKDRTPPAVPTGLTATAGIGSVELSWSAVRDKDLARYGVYMSDNGGQAWDRPVYVNPTVSGVTYTVTGLTYGKEYTFAVTALDTSGNESEKSLPVSATVLSPEDGSLPPDPSKVATKIPANGAYDFSTINDFLYKGANPIQTGVAPGAIQPERLSVLRGKVLGTDGKPLPGAEITIAGHSEFGRTLSRADGAFDLAVNGGSVLTVQYQKDGYMTVQRKANALWADYTTLPEVVLNRYDTKVTEISLHDTTSYQVARGTTTADDDGSRTATLLFPPGTTGYLKLADGTTEALSSIHVRATEYTVGKQGERSMPGELPHLVGYTYAVELSADEAVAKNATEVRFNGPLYSYVDNFLEFPVGEAVPAGYYDRQQGAWIPSDNGKVIQILAADENGALIDSDGDGQADDEAALAKIGLKREERKTLAGLYAPGQSLWRVPIEHFTPWDYNWPVGPPMDAIIPPEEGPQKNNIEDPCQQSGSVIGCQEQTLGERIPIAGTSLSLNYYSKRTPGYRMASSLTIPLSDSNIPSSLVRIGVQIEIAGRTFYKEYAPLPNQKDTFYWDGKDVYGRMLTGSKFYKVTVSYFYIPVYYPAYADFKQSFGRLRGKGLSMGERRSVNIRTSWDWSGYLESPQRSAESLGIEGWDLDVHHDLDHKSDTIHFGYGADKQLSKGGKVQQLFFRGDASGQNATLDGKYSLVYYKALPSDLLADHATVSDYAFINNNRPFASGPDGSFYFATYRYDLQDANQHDKYEIFQLKRDGTVHKMALNDILPYFDELAVDADGALYAIGSQYGRHSSGVSQIRKFTPGASSSTVVAGTGVTGELAGEIQDGAKATDIPLFQPKRLQIGPDGSKYFLDAGKIYKIGPDGLMSSLGKRDDRDKTGSRKFTGVDSGSLDRDNLGYIVDLVVAPDGALYVLDEGGCTWTVKCMTSRIRKISPDGTITKVAGRLLIPGESSSDPQSASTRATDHAFRVKDQSIKMDRRGNIYFMMEGELKLYRISPDGQLELYYSDAIDMIHEQIKEAGYEFPREKDVTLLSVEPDGAVVLLFKTNGGNSPFQGDMFMIFRLQGDEGIRVVPSPDGTEAYEFERRTGKHLRTLNAYSGGAVQTFNYDKQDRLVSITDSYGNQVTVERDEQGNPTSIVAPGGQRTVLKVDNGRLTAVTNPGGETFSMAYDDRGLLQRFTDPDSLVRTYAYDAAGLLTRAENPLQGVSELSRTEGKNGFAVRFSKDGLTTTYEVRKENGVLVREQTDPRGAKTTFRMSVDGKEQQIAYPDGSQVIKKLTEDPRWGMDVPVLSSLTYRTPKGLGPTLTETRSVVKQSRTSDNKFDNKSLTVKYKTGWTESKVEYDAAQKTFTETNNMGHKVVTYMDAHDRVIKIEEPGQEIAPYLLTYDDKGKLIRTQQGNQFVIYRYDAQYRLTETEDASGQIKAYGYDASGRLSSVQLPGRGVYRLEFDSRGNLETVTAPGGSVYRQTFNGLDQLTGFAPDGAAGKLALSYTSGGRLDHALLPSGRLVSYGFDEGGRFSGLNDSELLRRFTYADATDRVASMETVASEAFGGAKQKIDYTYDGQNVRSAIFSGKSNGTFYYSYDGMADLSNIQFNAVWKGAGGTKTLDNMIRLGWDLEGNLSLSGLFSFVRNGPNKRLSSIQDGTLTVDRTYDELGRVHTLTYKIKDAEVYQAAYSYDLAGRIAAKTVTTPEGTETTSYEWDADGQLLSVLRQEPGGSKHTEAYTYDANRNRTSAKTNDAPAIPSVYGAYNELQQVGSTAYKFNEDGQLTHKNNDAYRYGTKGELLEAVVEGQTIRYTYDGIGRRTAREDRAGVTQYFYGNPLAPLQITTSINPTGDLTTYYYDEDGLLLGIELNDAVYYVITDAVGTPQRVLDKSGKTVKELKFNSYGVLLSDSNAEFGLEIGFAGGIQDAASKLVRFGYRDYDPAAGQWTAKDPLLFEGGQGNLYAYVNNNPVQLRDPCGLFCIGATSYSGIGGGGKVCIDENGASACLEAGVGLGGGVEVNPNEGISKSEVSVEAAVKVGAGPASISLGAKAGRELGSDCYEAKPIVKADLGPYKFDLTDPSKDGNKPSKKIGDYFKDAKMKAEISAKAKACGSMRW</sequence>
<dbReference type="InterPro" id="IPR006530">
    <property type="entry name" value="YD"/>
</dbReference>
<comment type="caution">
    <text evidence="7">The sequence shown here is derived from an EMBL/GenBank/DDBJ whole genome shotgun (WGS) entry which is preliminary data.</text>
</comment>
<dbReference type="InterPro" id="IPR011042">
    <property type="entry name" value="6-blade_b-propeller_TolB-like"/>
</dbReference>
<dbReference type="PANTHER" id="PTHR11219">
    <property type="entry name" value="TENEURIN AND N-ACETYLGLUCOSAMINE-1-PHOSPHODIESTER ALPHA-N-ACETYLGLUCOSAMINIDASE"/>
    <property type="match status" value="1"/>
</dbReference>
<dbReference type="GO" id="GO:0042803">
    <property type="term" value="F:protein homodimerization activity"/>
    <property type="evidence" value="ECO:0007669"/>
    <property type="project" value="TreeGrafter"/>
</dbReference>
<dbReference type="Pfam" id="PF25021">
    <property type="entry name" value="TEN_NHL"/>
    <property type="match status" value="1"/>
</dbReference>
<dbReference type="SUPFAM" id="SSF49265">
    <property type="entry name" value="Fibronectin type III"/>
    <property type="match status" value="2"/>
</dbReference>
<feature type="domain" description="Fibronectin type-III" evidence="5">
    <location>
        <begin position="576"/>
        <end position="678"/>
    </location>
</feature>
<dbReference type="NCBIfam" id="TIGR03696">
    <property type="entry name" value="Rhs_assc_core"/>
    <property type="match status" value="1"/>
</dbReference>
<dbReference type="PROSITE" id="PS50853">
    <property type="entry name" value="FN3"/>
    <property type="match status" value="3"/>
</dbReference>
<dbReference type="InterPro" id="IPR051216">
    <property type="entry name" value="Teneurin"/>
</dbReference>
<dbReference type="InterPro" id="IPR056823">
    <property type="entry name" value="TEN-like_YD-shell"/>
</dbReference>
<dbReference type="SUPFAM" id="SSF49452">
    <property type="entry name" value="Starch-binding domain-like"/>
    <property type="match status" value="1"/>
</dbReference>
<dbReference type="Gene3D" id="2.180.10.10">
    <property type="entry name" value="RHS repeat-associated core"/>
    <property type="match status" value="1"/>
</dbReference>
<proteinExistence type="predicted"/>
<evidence type="ECO:0000256" key="2">
    <source>
        <dbReference type="ARBA" id="ARBA00022737"/>
    </source>
</evidence>
<evidence type="ECO:0000313" key="8">
    <source>
        <dbReference type="Proteomes" id="UP000076563"/>
    </source>
</evidence>
<feature type="compositionally biased region" description="Gly residues" evidence="4">
    <location>
        <begin position="443"/>
        <end position="456"/>
    </location>
</feature>
<dbReference type="Proteomes" id="UP000076563">
    <property type="component" value="Unassembled WGS sequence"/>
</dbReference>
<keyword evidence="2" id="KW-0677">Repeat</keyword>
<feature type="domain" description="SLH" evidence="6">
    <location>
        <begin position="106"/>
        <end position="163"/>
    </location>
</feature>
<evidence type="ECO:0000259" key="6">
    <source>
        <dbReference type="PROSITE" id="PS51272"/>
    </source>
</evidence>
<dbReference type="CDD" id="cd00063">
    <property type="entry name" value="FN3"/>
    <property type="match status" value="3"/>
</dbReference>
<evidence type="ECO:0000256" key="4">
    <source>
        <dbReference type="SAM" id="MobiDB-lite"/>
    </source>
</evidence>
<dbReference type="Pfam" id="PF00041">
    <property type="entry name" value="fn3"/>
    <property type="match status" value="3"/>
</dbReference>
<dbReference type="SUPFAM" id="SSF49464">
    <property type="entry name" value="Carboxypeptidase regulatory domain-like"/>
    <property type="match status" value="1"/>
</dbReference>
<feature type="domain" description="SLH" evidence="6">
    <location>
        <begin position="164"/>
        <end position="227"/>
    </location>
</feature>
<gene>
    <name evidence="7" type="ORF">AV654_23870</name>
</gene>
<evidence type="ECO:0000256" key="1">
    <source>
        <dbReference type="ARBA" id="ARBA00022536"/>
    </source>
</evidence>
<feature type="region of interest" description="Disordered" evidence="4">
    <location>
        <begin position="443"/>
        <end position="471"/>
    </location>
</feature>
<accession>A0A161RXC8</accession>
<dbReference type="GO" id="GO:0007157">
    <property type="term" value="P:heterophilic cell-cell adhesion via plasma membrane cell adhesion molecules"/>
    <property type="evidence" value="ECO:0007669"/>
    <property type="project" value="TreeGrafter"/>
</dbReference>
<dbReference type="NCBIfam" id="TIGR01643">
    <property type="entry name" value="YD_repeat_2x"/>
    <property type="match status" value="6"/>
</dbReference>
<feature type="domain" description="Fibronectin type-III" evidence="5">
    <location>
        <begin position="465"/>
        <end position="567"/>
    </location>
</feature>
<dbReference type="InterPro" id="IPR003961">
    <property type="entry name" value="FN3_dom"/>
</dbReference>